<sequence length="141" mass="15249">MPYRSKEVLESWAREFESLGYAEPGVVNVIIQDGDEGQDTGLVRVQLSNVPTELYLQPGTRDSPKWSVTLEPREDILHLSAANVHALSQELAVVSALCTFLQAKSIVLLAELHSQAHTEVQASSQPESQPAAQAVSADANA</sequence>
<organism evidence="2 3">
    <name type="scientific">Pseudoclavibacter helvolus</name>
    <dbReference type="NCBI Taxonomy" id="255205"/>
    <lineage>
        <taxon>Bacteria</taxon>
        <taxon>Bacillati</taxon>
        <taxon>Actinomycetota</taxon>
        <taxon>Actinomycetes</taxon>
        <taxon>Micrococcales</taxon>
        <taxon>Microbacteriaceae</taxon>
        <taxon>Pseudoclavibacter</taxon>
    </lineage>
</organism>
<dbReference type="AlphaFoldDB" id="A0A7W4UNW0"/>
<dbReference type="RefSeq" id="WP_068482051.1">
    <property type="nucleotide sequence ID" value="NZ_CZJS01000127.1"/>
</dbReference>
<evidence type="ECO:0000313" key="2">
    <source>
        <dbReference type="EMBL" id="MBB2957894.1"/>
    </source>
</evidence>
<dbReference type="EMBL" id="JACHWJ010000003">
    <property type="protein sequence ID" value="MBB2957894.1"/>
    <property type="molecule type" value="Genomic_DNA"/>
</dbReference>
<feature type="region of interest" description="Disordered" evidence="1">
    <location>
        <begin position="119"/>
        <end position="141"/>
    </location>
</feature>
<reference evidence="2 3" key="1">
    <citation type="submission" date="2020-08" db="EMBL/GenBank/DDBJ databases">
        <title>Sequencing the genomes of 1000 actinobacteria strains.</title>
        <authorList>
            <person name="Klenk H.-P."/>
        </authorList>
    </citation>
    <scope>NUCLEOTIDE SEQUENCE [LARGE SCALE GENOMIC DNA]</scope>
    <source>
        <strain evidence="2 3">DSM 20419</strain>
    </source>
</reference>
<comment type="caution">
    <text evidence="2">The sequence shown here is derived from an EMBL/GenBank/DDBJ whole genome shotgun (WGS) entry which is preliminary data.</text>
</comment>
<protein>
    <submittedName>
        <fullName evidence="2">Uncharacterized protein</fullName>
    </submittedName>
</protein>
<keyword evidence="3" id="KW-1185">Reference proteome</keyword>
<dbReference type="Proteomes" id="UP000545286">
    <property type="component" value="Unassembled WGS sequence"/>
</dbReference>
<evidence type="ECO:0000313" key="3">
    <source>
        <dbReference type="Proteomes" id="UP000545286"/>
    </source>
</evidence>
<accession>A0A7W4UNW0</accession>
<gene>
    <name evidence="2" type="ORF">FHX72_002039</name>
</gene>
<name>A0A7W4UNW0_9MICO</name>
<feature type="compositionally biased region" description="Polar residues" evidence="1">
    <location>
        <begin position="119"/>
        <end position="131"/>
    </location>
</feature>
<evidence type="ECO:0000256" key="1">
    <source>
        <dbReference type="SAM" id="MobiDB-lite"/>
    </source>
</evidence>
<proteinExistence type="predicted"/>